<feature type="region of interest" description="Disordered" evidence="1">
    <location>
        <begin position="257"/>
        <end position="285"/>
    </location>
</feature>
<dbReference type="Proteomes" id="UP000007798">
    <property type="component" value="Unassembled WGS sequence"/>
</dbReference>
<feature type="region of interest" description="Disordered" evidence="1">
    <location>
        <begin position="323"/>
        <end position="402"/>
    </location>
</feature>
<evidence type="ECO:0000256" key="1">
    <source>
        <dbReference type="SAM" id="MobiDB-lite"/>
    </source>
</evidence>
<reference evidence="2 3" key="1">
    <citation type="journal article" date="2007" name="Nature">
        <title>Evolution of genes and genomes on the Drosophila phylogeny.</title>
        <authorList>
            <consortium name="Drosophila 12 Genomes Consortium"/>
            <person name="Clark A.G."/>
            <person name="Eisen M.B."/>
            <person name="Smith D.R."/>
            <person name="Bergman C.M."/>
            <person name="Oliver B."/>
            <person name="Markow T.A."/>
            <person name="Kaufman T.C."/>
            <person name="Kellis M."/>
            <person name="Gelbart W."/>
            <person name="Iyer V.N."/>
            <person name="Pollard D.A."/>
            <person name="Sackton T.B."/>
            <person name="Larracuente A.M."/>
            <person name="Singh N.D."/>
            <person name="Abad J.P."/>
            <person name="Abt D.N."/>
            <person name="Adryan B."/>
            <person name="Aguade M."/>
            <person name="Akashi H."/>
            <person name="Anderson W.W."/>
            <person name="Aquadro C.F."/>
            <person name="Ardell D.H."/>
            <person name="Arguello R."/>
            <person name="Artieri C.G."/>
            <person name="Barbash D.A."/>
            <person name="Barker D."/>
            <person name="Barsanti P."/>
            <person name="Batterham P."/>
            <person name="Batzoglou S."/>
            <person name="Begun D."/>
            <person name="Bhutkar A."/>
            <person name="Blanco E."/>
            <person name="Bosak S.A."/>
            <person name="Bradley R.K."/>
            <person name="Brand A.D."/>
            <person name="Brent M.R."/>
            <person name="Brooks A.N."/>
            <person name="Brown R.H."/>
            <person name="Butlin R.K."/>
            <person name="Caggese C."/>
            <person name="Calvi B.R."/>
            <person name="Bernardo de Carvalho A."/>
            <person name="Caspi A."/>
            <person name="Castrezana S."/>
            <person name="Celniker S.E."/>
            <person name="Chang J.L."/>
            <person name="Chapple C."/>
            <person name="Chatterji S."/>
            <person name="Chinwalla A."/>
            <person name="Civetta A."/>
            <person name="Clifton S.W."/>
            <person name="Comeron J.M."/>
            <person name="Costello J.C."/>
            <person name="Coyne J.A."/>
            <person name="Daub J."/>
            <person name="David R.G."/>
            <person name="Delcher A.L."/>
            <person name="Delehaunty K."/>
            <person name="Do C.B."/>
            <person name="Ebling H."/>
            <person name="Edwards K."/>
            <person name="Eickbush T."/>
            <person name="Evans J.D."/>
            <person name="Filipski A."/>
            <person name="Findeiss S."/>
            <person name="Freyhult E."/>
            <person name="Fulton L."/>
            <person name="Fulton R."/>
            <person name="Garcia A.C."/>
            <person name="Gardiner A."/>
            <person name="Garfield D.A."/>
            <person name="Garvin B.E."/>
            <person name="Gibson G."/>
            <person name="Gilbert D."/>
            <person name="Gnerre S."/>
            <person name="Godfrey J."/>
            <person name="Good R."/>
            <person name="Gotea V."/>
            <person name="Gravely B."/>
            <person name="Greenberg A.J."/>
            <person name="Griffiths-Jones S."/>
            <person name="Gross S."/>
            <person name="Guigo R."/>
            <person name="Gustafson E.A."/>
            <person name="Haerty W."/>
            <person name="Hahn M.W."/>
            <person name="Halligan D.L."/>
            <person name="Halpern A.L."/>
            <person name="Halter G.M."/>
            <person name="Han M.V."/>
            <person name="Heger A."/>
            <person name="Hillier L."/>
            <person name="Hinrichs A.S."/>
            <person name="Holmes I."/>
            <person name="Hoskins R.A."/>
            <person name="Hubisz M.J."/>
            <person name="Hultmark D."/>
            <person name="Huntley M.A."/>
            <person name="Jaffe D.B."/>
            <person name="Jagadeeshan S."/>
            <person name="Jeck W.R."/>
            <person name="Johnson J."/>
            <person name="Jones C.D."/>
            <person name="Jordan W.C."/>
            <person name="Karpen G.H."/>
            <person name="Kataoka E."/>
            <person name="Keightley P.D."/>
            <person name="Kheradpour P."/>
            <person name="Kirkness E.F."/>
            <person name="Koerich L.B."/>
            <person name="Kristiansen K."/>
            <person name="Kudrna D."/>
            <person name="Kulathinal R.J."/>
            <person name="Kumar S."/>
            <person name="Kwok R."/>
            <person name="Lander E."/>
            <person name="Langley C.H."/>
            <person name="Lapoint R."/>
            <person name="Lazzaro B.P."/>
            <person name="Lee S.J."/>
            <person name="Levesque L."/>
            <person name="Li R."/>
            <person name="Lin C.F."/>
            <person name="Lin M.F."/>
            <person name="Lindblad-Toh K."/>
            <person name="Llopart A."/>
            <person name="Long M."/>
            <person name="Low L."/>
            <person name="Lozovsky E."/>
            <person name="Lu J."/>
            <person name="Luo M."/>
            <person name="Machado C.A."/>
            <person name="Makalowski W."/>
            <person name="Marzo M."/>
            <person name="Matsuda M."/>
            <person name="Matzkin L."/>
            <person name="McAllister B."/>
            <person name="McBride C.S."/>
            <person name="McKernan B."/>
            <person name="McKernan K."/>
            <person name="Mendez-Lago M."/>
            <person name="Minx P."/>
            <person name="Mollenhauer M.U."/>
            <person name="Montooth K."/>
            <person name="Mount S.M."/>
            <person name="Mu X."/>
            <person name="Myers E."/>
            <person name="Negre B."/>
            <person name="Newfeld S."/>
            <person name="Nielsen R."/>
            <person name="Noor M.A."/>
            <person name="O'Grady P."/>
            <person name="Pachter L."/>
            <person name="Papaceit M."/>
            <person name="Parisi M.J."/>
            <person name="Parisi M."/>
            <person name="Parts L."/>
            <person name="Pedersen J.S."/>
            <person name="Pesole G."/>
            <person name="Phillippy A.M."/>
            <person name="Ponting C.P."/>
            <person name="Pop M."/>
            <person name="Porcelli D."/>
            <person name="Powell J.R."/>
            <person name="Prohaska S."/>
            <person name="Pruitt K."/>
            <person name="Puig M."/>
            <person name="Quesneville H."/>
            <person name="Ram K.R."/>
            <person name="Rand D."/>
            <person name="Rasmussen M.D."/>
            <person name="Reed L.K."/>
            <person name="Reenan R."/>
            <person name="Reily A."/>
            <person name="Remington K.A."/>
            <person name="Rieger T.T."/>
            <person name="Ritchie M.G."/>
            <person name="Robin C."/>
            <person name="Rogers Y.H."/>
            <person name="Rohde C."/>
            <person name="Rozas J."/>
            <person name="Rubenfield M.J."/>
            <person name="Ruiz A."/>
            <person name="Russo S."/>
            <person name="Salzberg S.L."/>
            <person name="Sanchez-Gracia A."/>
            <person name="Saranga D.J."/>
            <person name="Sato H."/>
            <person name="Schaeffer S.W."/>
            <person name="Schatz M.C."/>
            <person name="Schlenke T."/>
            <person name="Schwartz R."/>
            <person name="Segarra C."/>
            <person name="Singh R.S."/>
            <person name="Sirot L."/>
            <person name="Sirota M."/>
            <person name="Sisneros N.B."/>
            <person name="Smith C.D."/>
            <person name="Smith T.F."/>
            <person name="Spieth J."/>
            <person name="Stage D.E."/>
            <person name="Stark A."/>
            <person name="Stephan W."/>
            <person name="Strausberg R.L."/>
            <person name="Strempel S."/>
            <person name="Sturgill D."/>
            <person name="Sutton G."/>
            <person name="Sutton G.G."/>
            <person name="Tao W."/>
            <person name="Teichmann S."/>
            <person name="Tobari Y.N."/>
            <person name="Tomimura Y."/>
            <person name="Tsolas J.M."/>
            <person name="Valente V.L."/>
            <person name="Venter E."/>
            <person name="Venter J.C."/>
            <person name="Vicario S."/>
            <person name="Vieira F.G."/>
            <person name="Vilella A.J."/>
            <person name="Villasante A."/>
            <person name="Walenz B."/>
            <person name="Wang J."/>
            <person name="Wasserman M."/>
            <person name="Watts T."/>
            <person name="Wilson D."/>
            <person name="Wilson R.K."/>
            <person name="Wing R.A."/>
            <person name="Wolfner M.F."/>
            <person name="Wong A."/>
            <person name="Wong G.K."/>
            <person name="Wu C.I."/>
            <person name="Wu G."/>
            <person name="Yamamoto D."/>
            <person name="Yang H.P."/>
            <person name="Yang S.P."/>
            <person name="Yorke J.A."/>
            <person name="Yoshida K."/>
            <person name="Zdobnov E."/>
            <person name="Zhang P."/>
            <person name="Zhang Y."/>
            <person name="Zimin A.V."/>
            <person name="Baldwin J."/>
            <person name="Abdouelleil A."/>
            <person name="Abdulkadir J."/>
            <person name="Abebe A."/>
            <person name="Abera B."/>
            <person name="Abreu J."/>
            <person name="Acer S.C."/>
            <person name="Aftuck L."/>
            <person name="Alexander A."/>
            <person name="An P."/>
            <person name="Anderson E."/>
            <person name="Anderson S."/>
            <person name="Arachi H."/>
            <person name="Azer M."/>
            <person name="Bachantsang P."/>
            <person name="Barry A."/>
            <person name="Bayul T."/>
            <person name="Berlin A."/>
            <person name="Bessette D."/>
            <person name="Bloom T."/>
            <person name="Blye J."/>
            <person name="Boguslavskiy L."/>
            <person name="Bonnet C."/>
            <person name="Boukhgalter B."/>
            <person name="Bourzgui I."/>
            <person name="Brown A."/>
            <person name="Cahill P."/>
            <person name="Channer S."/>
            <person name="Cheshatsang Y."/>
            <person name="Chuda L."/>
            <person name="Citroen M."/>
            <person name="Collymore A."/>
            <person name="Cooke P."/>
            <person name="Costello M."/>
            <person name="D'Aco K."/>
            <person name="Daza R."/>
            <person name="De Haan G."/>
            <person name="DeGray S."/>
            <person name="DeMaso C."/>
            <person name="Dhargay N."/>
            <person name="Dooley K."/>
            <person name="Dooley E."/>
            <person name="Doricent M."/>
            <person name="Dorje P."/>
            <person name="Dorjee K."/>
            <person name="Dupes A."/>
            <person name="Elong R."/>
            <person name="Falk J."/>
            <person name="Farina A."/>
            <person name="Faro S."/>
            <person name="Ferguson D."/>
            <person name="Fisher S."/>
            <person name="Foley C.D."/>
            <person name="Franke A."/>
            <person name="Friedrich D."/>
            <person name="Gadbois L."/>
            <person name="Gearin G."/>
            <person name="Gearin C.R."/>
            <person name="Giannoukos G."/>
            <person name="Goode T."/>
            <person name="Graham J."/>
            <person name="Grandbois E."/>
            <person name="Grewal S."/>
            <person name="Gyaltsen K."/>
            <person name="Hafez N."/>
            <person name="Hagos B."/>
            <person name="Hall J."/>
            <person name="Henson C."/>
            <person name="Hollinger A."/>
            <person name="Honan T."/>
            <person name="Huard M.D."/>
            <person name="Hughes L."/>
            <person name="Hurhula B."/>
            <person name="Husby M.E."/>
            <person name="Kamat A."/>
            <person name="Kanga B."/>
            <person name="Kashin S."/>
            <person name="Khazanovich D."/>
            <person name="Kisner P."/>
            <person name="Lance K."/>
            <person name="Lara M."/>
            <person name="Lee W."/>
            <person name="Lennon N."/>
            <person name="Letendre F."/>
            <person name="LeVine R."/>
            <person name="Lipovsky A."/>
            <person name="Liu X."/>
            <person name="Liu J."/>
            <person name="Liu S."/>
            <person name="Lokyitsang T."/>
            <person name="Lokyitsang Y."/>
            <person name="Lubonja R."/>
            <person name="Lui A."/>
            <person name="MacDonald P."/>
            <person name="Magnisalis V."/>
            <person name="Maru K."/>
            <person name="Matthews C."/>
            <person name="McCusker W."/>
            <person name="McDonough S."/>
            <person name="Mehta T."/>
            <person name="Meldrim J."/>
            <person name="Meneus L."/>
            <person name="Mihai O."/>
            <person name="Mihalev A."/>
            <person name="Mihova T."/>
            <person name="Mittelman R."/>
            <person name="Mlenga V."/>
            <person name="Montmayeur A."/>
            <person name="Mulrain L."/>
            <person name="Navidi A."/>
            <person name="Naylor J."/>
            <person name="Negash T."/>
            <person name="Nguyen T."/>
            <person name="Nguyen N."/>
            <person name="Nicol R."/>
            <person name="Norbu C."/>
            <person name="Norbu N."/>
            <person name="Novod N."/>
            <person name="O'Neill B."/>
            <person name="Osman S."/>
            <person name="Markiewicz E."/>
            <person name="Oyono O.L."/>
            <person name="Patti C."/>
            <person name="Phunkhang P."/>
            <person name="Pierre F."/>
            <person name="Priest M."/>
            <person name="Raghuraman S."/>
            <person name="Rege F."/>
            <person name="Reyes R."/>
            <person name="Rise C."/>
            <person name="Rogov P."/>
            <person name="Ross K."/>
            <person name="Ryan E."/>
            <person name="Settipalli S."/>
            <person name="Shea T."/>
            <person name="Sherpa N."/>
            <person name="Shi L."/>
            <person name="Shih D."/>
            <person name="Sparrow T."/>
            <person name="Spaulding J."/>
            <person name="Stalker J."/>
            <person name="Stange-Thomann N."/>
            <person name="Stavropoulos S."/>
            <person name="Stone C."/>
            <person name="Strader C."/>
            <person name="Tesfaye S."/>
            <person name="Thomson T."/>
            <person name="Thoulutsang Y."/>
            <person name="Thoulutsang D."/>
            <person name="Topham K."/>
            <person name="Topping I."/>
            <person name="Tsamla T."/>
            <person name="Vassiliev H."/>
            <person name="Vo A."/>
            <person name="Wangchuk T."/>
            <person name="Wangdi T."/>
            <person name="Weiand M."/>
            <person name="Wilkinson J."/>
            <person name="Wilson A."/>
            <person name="Yadav S."/>
            <person name="Young G."/>
            <person name="Yu Q."/>
            <person name="Zembek L."/>
            <person name="Zhong D."/>
            <person name="Zimmer A."/>
            <person name="Zwirko Z."/>
            <person name="Jaffe D.B."/>
            <person name="Alvarez P."/>
            <person name="Brockman W."/>
            <person name="Butler J."/>
            <person name="Chin C."/>
            <person name="Gnerre S."/>
            <person name="Grabherr M."/>
            <person name="Kleber M."/>
            <person name="Mauceli E."/>
            <person name="MacCallum I."/>
        </authorList>
    </citation>
    <scope>NUCLEOTIDE SEQUENCE [LARGE SCALE GENOMIC DNA]</scope>
    <source>
        <strain evidence="3">Tucson 14030-0811.24</strain>
    </source>
</reference>
<proteinExistence type="predicted"/>
<evidence type="ECO:0000313" key="3">
    <source>
        <dbReference type="Proteomes" id="UP000007798"/>
    </source>
</evidence>
<feature type="compositionally biased region" description="Low complexity" evidence="1">
    <location>
        <begin position="365"/>
        <end position="374"/>
    </location>
</feature>
<dbReference type="eggNOG" id="ENOG502T88F">
    <property type="taxonomic scope" value="Eukaryota"/>
</dbReference>
<feature type="compositionally biased region" description="Low complexity" evidence="1">
    <location>
        <begin position="273"/>
        <end position="285"/>
    </location>
</feature>
<organism evidence="2 3">
    <name type="scientific">Drosophila willistoni</name>
    <name type="common">Fruit fly</name>
    <dbReference type="NCBI Taxonomy" id="7260"/>
    <lineage>
        <taxon>Eukaryota</taxon>
        <taxon>Metazoa</taxon>
        <taxon>Ecdysozoa</taxon>
        <taxon>Arthropoda</taxon>
        <taxon>Hexapoda</taxon>
        <taxon>Insecta</taxon>
        <taxon>Pterygota</taxon>
        <taxon>Neoptera</taxon>
        <taxon>Endopterygota</taxon>
        <taxon>Diptera</taxon>
        <taxon>Brachycera</taxon>
        <taxon>Muscomorpha</taxon>
        <taxon>Ephydroidea</taxon>
        <taxon>Drosophilidae</taxon>
        <taxon>Drosophila</taxon>
        <taxon>Sophophora</taxon>
    </lineage>
</organism>
<accession>B4ML41</accession>
<keyword evidence="3" id="KW-1185">Reference proteome</keyword>
<evidence type="ECO:0000313" key="2">
    <source>
        <dbReference type="EMBL" id="EDW73099.2"/>
    </source>
</evidence>
<gene>
    <name evidence="2" type="primary">Dwil\GK16823</name>
    <name evidence="2" type="ORF">Dwil_GK16823</name>
</gene>
<protein>
    <submittedName>
        <fullName evidence="2">Uncharacterized protein</fullName>
    </submittedName>
</protein>
<dbReference type="AlphaFoldDB" id="B4ML41"/>
<dbReference type="HOGENOM" id="CLU_590904_0_0_1"/>
<dbReference type="InParanoid" id="B4ML41"/>
<dbReference type="EMBL" id="CH963847">
    <property type="protein sequence ID" value="EDW73099.2"/>
    <property type="molecule type" value="Genomic_DNA"/>
</dbReference>
<dbReference type="OrthoDB" id="7867201at2759"/>
<name>B4ML41_DROWI</name>
<dbReference type="STRING" id="7260.B4ML41"/>
<sequence length="440" mass="47606">MFCSESCEHGLNATSTGKFLGPIQASQTGAEQATQAQTKTQVQEQPQQFHMCCPSLPDRPGAVEMEPPRVGMCFVTEGPEGLSIDCNVPLPNSFNLEEFKKHMSCCCCCCCCPPVQQGNHYFDGFCNVPPAPPPSHPLSQQQTQPSQPLPGSSSQMPSCGCQCCQCACPCLPCYEQPIASPGGSHAPRSPGKSSKQEARCVAQQPQVPSMMPPFFCLATPANTQTPQMECPCLVGPMHMENGATFLCSMIPATQQQLQQPMPPPHSCHFPTIEQQQQQQESQQPLSSQLLRFDFPFPCPLTDFRQDKDKSCCEPMPSSSSPLAFQVYAPMGPPPTAFTQALATEQPRPPPSDPANAPLETEDAESASGVPAASTTPPPTATMGKRSCLRNKPDPWIANGPPQIQNSFASPGNNVCMKCGNCWHCPRCSNCHWHPSVDKRR</sequence>